<gene>
    <name evidence="4" type="ORF">ACFP3U_02860</name>
</gene>
<sequence>MVFPVGGRGGGPGGPDRGGARSEAPTVVMRPALTGGRSLVPAQGGPVEVPALAWSGAEWEDAYQRVRLSGRAYVWLNLVEQRLRSLVDEVLHPIYAPAHGEDWVTAAAGPAGEEWAHRAGAVREVSRRKGYLLDPADDDPLVFLTLPQLRELMVQHWPCFEPYLADRREIELALDELEVARHVVSRNRVLTPTVLAQAERASARLLALLDGGAGAVPADVVESLVAGRYADVVAVHPDRVRLQRDLPVEDLLDGARRLDALGIGLGMLCQNYTGKRLVRLATEGCRVRLLFLNPASSAVRRRERELGLGRGELGRSIQMNILHVRRVRAALRDQGGFEIRVFDETPRFTAYLVEGVPAGAAAAPGGRRQTRDLGVVQPYLRRARGMESPALVLRGGAGQEPGGADVGLLEVYREEFEGIWADSRPVS</sequence>
<feature type="domain" description="SAV2148-like HEPN" evidence="2">
    <location>
        <begin position="46"/>
        <end position="247"/>
    </location>
</feature>
<feature type="compositionally biased region" description="Gly residues" evidence="1">
    <location>
        <begin position="1"/>
        <end position="17"/>
    </location>
</feature>
<name>A0ABW0WYB5_9ACTN</name>
<protein>
    <submittedName>
        <fullName evidence="4">SAV2148 family HEPN domain-containing protein</fullName>
    </submittedName>
</protein>
<dbReference type="Proteomes" id="UP001595975">
    <property type="component" value="Unassembled WGS sequence"/>
</dbReference>
<feature type="domain" description="DUF5919" evidence="3">
    <location>
        <begin position="258"/>
        <end position="427"/>
    </location>
</feature>
<organism evidence="4 5">
    <name type="scientific">Kitasatospora misakiensis</name>
    <dbReference type="NCBI Taxonomy" id="67330"/>
    <lineage>
        <taxon>Bacteria</taxon>
        <taxon>Bacillati</taxon>
        <taxon>Actinomycetota</taxon>
        <taxon>Actinomycetes</taxon>
        <taxon>Kitasatosporales</taxon>
        <taxon>Streptomycetaceae</taxon>
        <taxon>Kitasatospora</taxon>
    </lineage>
</organism>
<evidence type="ECO:0000313" key="5">
    <source>
        <dbReference type="Proteomes" id="UP001595975"/>
    </source>
</evidence>
<dbReference type="InterPro" id="IPR045697">
    <property type="entry name" value="DUF5919"/>
</dbReference>
<feature type="region of interest" description="Disordered" evidence="1">
    <location>
        <begin position="1"/>
        <end position="23"/>
    </location>
</feature>
<comment type="caution">
    <text evidence="4">The sequence shown here is derived from an EMBL/GenBank/DDBJ whole genome shotgun (WGS) entry which is preliminary data.</text>
</comment>
<accession>A0ABW0WYB5</accession>
<evidence type="ECO:0000259" key="3">
    <source>
        <dbReference type="Pfam" id="PF19319"/>
    </source>
</evidence>
<keyword evidence="5" id="KW-1185">Reference proteome</keyword>
<evidence type="ECO:0000256" key="1">
    <source>
        <dbReference type="SAM" id="MobiDB-lite"/>
    </source>
</evidence>
<dbReference type="Pfam" id="PF19319">
    <property type="entry name" value="DUF5919"/>
    <property type="match status" value="1"/>
</dbReference>
<dbReference type="InterPro" id="IPR041334">
    <property type="entry name" value="HEPN_SAV2148"/>
</dbReference>
<evidence type="ECO:0000313" key="4">
    <source>
        <dbReference type="EMBL" id="MFC5661919.1"/>
    </source>
</evidence>
<dbReference type="Pfam" id="PF18725">
    <property type="entry name" value="HEPN_SAV2148"/>
    <property type="match status" value="1"/>
</dbReference>
<evidence type="ECO:0000259" key="2">
    <source>
        <dbReference type="Pfam" id="PF18725"/>
    </source>
</evidence>
<dbReference type="EMBL" id="JBHSOF010000002">
    <property type="protein sequence ID" value="MFC5661919.1"/>
    <property type="molecule type" value="Genomic_DNA"/>
</dbReference>
<reference evidence="5" key="1">
    <citation type="journal article" date="2019" name="Int. J. Syst. Evol. Microbiol.">
        <title>The Global Catalogue of Microorganisms (GCM) 10K type strain sequencing project: providing services to taxonomists for standard genome sequencing and annotation.</title>
        <authorList>
            <consortium name="The Broad Institute Genomics Platform"/>
            <consortium name="The Broad Institute Genome Sequencing Center for Infectious Disease"/>
            <person name="Wu L."/>
            <person name="Ma J."/>
        </authorList>
    </citation>
    <scope>NUCLEOTIDE SEQUENCE [LARGE SCALE GENOMIC DNA]</scope>
    <source>
        <strain evidence="5">CGMCC 4.1437</strain>
    </source>
</reference>
<dbReference type="RefSeq" id="WP_380223506.1">
    <property type="nucleotide sequence ID" value="NZ_JBHSOF010000002.1"/>
</dbReference>
<proteinExistence type="predicted"/>